<evidence type="ECO:0000256" key="9">
    <source>
        <dbReference type="RuleBase" id="RU367120"/>
    </source>
</evidence>
<dbReference type="AlphaFoldDB" id="J4HWV7"/>
<evidence type="ECO:0000256" key="5">
    <source>
        <dbReference type="ARBA" id="ARBA00022679"/>
    </source>
</evidence>
<keyword evidence="4 9" id="KW-0637">Prenyltransferase</keyword>
<dbReference type="InParanoid" id="J4HWV7"/>
<evidence type="ECO:0000256" key="6">
    <source>
        <dbReference type="ARBA" id="ARBA00022737"/>
    </source>
</evidence>
<dbReference type="Proteomes" id="UP000006352">
    <property type="component" value="Unassembled WGS sequence"/>
</dbReference>
<dbReference type="PANTHER" id="PTHR11129">
    <property type="entry name" value="PROTEIN FARNESYLTRANSFERASE ALPHA SUBUNIT/RAB GERANYLGERANYL TRANSFERASE ALPHA SUBUNIT"/>
    <property type="match status" value="1"/>
</dbReference>
<dbReference type="HOGENOM" id="CLU_031996_0_0_1"/>
<evidence type="ECO:0000313" key="10">
    <source>
        <dbReference type="EMBL" id="CCM02932.1"/>
    </source>
</evidence>
<dbReference type="GO" id="GO:0004663">
    <property type="term" value="F:Rab geranylgeranyltransferase activity"/>
    <property type="evidence" value="ECO:0007669"/>
    <property type="project" value="UniProtKB-UniRule"/>
</dbReference>
<dbReference type="InterPro" id="IPR002088">
    <property type="entry name" value="Prenyl_trans_a"/>
</dbReference>
<dbReference type="GO" id="GO:0097354">
    <property type="term" value="P:prenylation"/>
    <property type="evidence" value="ECO:0007669"/>
    <property type="project" value="UniProtKB-UniRule"/>
</dbReference>
<reference evidence="10 11" key="1">
    <citation type="journal article" date="2012" name="Appl. Environ. Microbiol.">
        <title>Short-read sequencing for genomic analysis of the brown rot fungus Fibroporia radiculosa.</title>
        <authorList>
            <person name="Tang J.D."/>
            <person name="Perkins A.D."/>
            <person name="Sonstegard T.S."/>
            <person name="Schroeder S.G."/>
            <person name="Burgess S.C."/>
            <person name="Diehl S.V."/>
        </authorList>
    </citation>
    <scope>NUCLEOTIDE SEQUENCE [LARGE SCALE GENOMIC DNA]</scope>
    <source>
        <strain evidence="10 11">TFFH 294</strain>
    </source>
</reference>
<comment type="similarity">
    <text evidence="1 9">Belongs to the protein prenyltransferase subunit alpha family.</text>
</comment>
<comment type="function">
    <text evidence="9">Catalyzes the transfer of a geranyl-geranyl moiety from geranyl-geranyl pyrophosphate to cysteines occuring in specific C-terminal amino acid sequences.</text>
</comment>
<dbReference type="OrthoDB" id="1658at2759"/>
<accession>J4HWV7</accession>
<evidence type="ECO:0000313" key="11">
    <source>
        <dbReference type="Proteomes" id="UP000006352"/>
    </source>
</evidence>
<dbReference type="EC" id="2.5.1.60" evidence="2 9"/>
<dbReference type="FunFam" id="1.25.40.120:FF:000035">
    <property type="entry name" value="Geranylgeranyl transferase type-2 subunit alpha"/>
    <property type="match status" value="1"/>
</dbReference>
<evidence type="ECO:0000256" key="3">
    <source>
        <dbReference type="ARBA" id="ARBA00014772"/>
    </source>
</evidence>
<dbReference type="STRING" id="599839.J4HWV7"/>
<dbReference type="Pfam" id="PF01239">
    <property type="entry name" value="PPTA"/>
    <property type="match status" value="5"/>
</dbReference>
<organism evidence="10 11">
    <name type="scientific">Fibroporia radiculosa</name>
    <dbReference type="NCBI Taxonomy" id="599839"/>
    <lineage>
        <taxon>Eukaryota</taxon>
        <taxon>Fungi</taxon>
        <taxon>Dikarya</taxon>
        <taxon>Basidiomycota</taxon>
        <taxon>Agaricomycotina</taxon>
        <taxon>Agaricomycetes</taxon>
        <taxon>Polyporales</taxon>
        <taxon>Fibroporiaceae</taxon>
        <taxon>Fibroporia</taxon>
    </lineage>
</organism>
<dbReference type="PROSITE" id="PS51147">
    <property type="entry name" value="PFTA"/>
    <property type="match status" value="5"/>
</dbReference>
<evidence type="ECO:0000256" key="8">
    <source>
        <dbReference type="ARBA" id="ARBA00047658"/>
    </source>
</evidence>
<keyword evidence="11" id="KW-1185">Reference proteome</keyword>
<name>J4HWV7_9APHY</name>
<dbReference type="FunCoup" id="J4HWV7">
    <property type="interactions" value="59"/>
</dbReference>
<protein>
    <recommendedName>
        <fullName evidence="3 9">Geranylgeranyl transferase type-2 subunit alpha</fullName>
        <ecNumber evidence="2 9">2.5.1.60</ecNumber>
    </recommendedName>
    <alternativeName>
        <fullName evidence="7 9">Geranylgeranyl transferase type II subunit alpha</fullName>
    </alternativeName>
</protein>
<comment type="catalytic activity">
    <reaction evidence="8 9">
        <text>geranylgeranyl diphosphate + L-cysteinyl-[protein] = S-geranylgeranyl-L-cysteinyl-[protein] + diphosphate</text>
        <dbReference type="Rhea" id="RHEA:21240"/>
        <dbReference type="Rhea" id="RHEA-COMP:10131"/>
        <dbReference type="Rhea" id="RHEA-COMP:11537"/>
        <dbReference type="ChEBI" id="CHEBI:29950"/>
        <dbReference type="ChEBI" id="CHEBI:33019"/>
        <dbReference type="ChEBI" id="CHEBI:57533"/>
        <dbReference type="ChEBI" id="CHEBI:86021"/>
        <dbReference type="EC" id="2.5.1.60"/>
    </reaction>
</comment>
<sequence length="380" mass="44923">MERVDERANGGCTRRGRVDARFTRRTAFSQHCHHTISVDNSPKSCVKRVRYTQEALEAKKQREQAKLKEYLILADSVLARRKRKDWSKDALELTTRVLQINPELYTVWNYRRDIFLNGIFPTSEPSQVNDILSNDLSFTMTHLKQHPKVYWIWNHRRWCLEAVPDGPTQDDADGWRISNWNKELFVVEKMLDVDARNFLAWNYRRYVLSSMPVKRPEQTELAYTTRKIEANFSNFSAWHQRSKVLTSLWDQGKLSPEICREKEFDLVKNAMYTDPGDQSVWIYHRWLVGQGKDYAILSREIASVQELLDEQPDSKWCMESLVFYKQLTLQNHTSRLNDAQRQQIIQSCLVLLAVLQDIDPMRKQRYKDLTEGINRFQTNA</sequence>
<keyword evidence="5 9" id="KW-0808">Transferase</keyword>
<dbReference type="GeneID" id="24097843"/>
<proteinExistence type="inferred from homology"/>
<dbReference type="RefSeq" id="XP_012182215.1">
    <property type="nucleotide sequence ID" value="XM_012326825.1"/>
</dbReference>
<keyword evidence="6" id="KW-0677">Repeat</keyword>
<dbReference type="SUPFAM" id="SSF48439">
    <property type="entry name" value="Protein prenylyltransferase"/>
    <property type="match status" value="1"/>
</dbReference>
<dbReference type="PANTHER" id="PTHR11129:SF2">
    <property type="entry name" value="GERANYLGERANYL TRANSFERASE TYPE-2 SUBUNIT ALPHA"/>
    <property type="match status" value="1"/>
</dbReference>
<dbReference type="Gene3D" id="1.25.40.120">
    <property type="entry name" value="Protein prenylyltransferase"/>
    <property type="match status" value="1"/>
</dbReference>
<evidence type="ECO:0000256" key="1">
    <source>
        <dbReference type="ARBA" id="ARBA00006734"/>
    </source>
</evidence>
<evidence type="ECO:0000256" key="2">
    <source>
        <dbReference type="ARBA" id="ARBA00012656"/>
    </source>
</evidence>
<dbReference type="GO" id="GO:0005968">
    <property type="term" value="C:Rab-protein geranylgeranyltransferase complex"/>
    <property type="evidence" value="ECO:0007669"/>
    <property type="project" value="TreeGrafter"/>
</dbReference>
<gene>
    <name evidence="10" type="ORF">FIBRA_05047</name>
</gene>
<dbReference type="EMBL" id="HE797095">
    <property type="protein sequence ID" value="CCM02932.1"/>
    <property type="molecule type" value="Genomic_DNA"/>
</dbReference>
<evidence type="ECO:0000256" key="7">
    <source>
        <dbReference type="ARBA" id="ARBA00031267"/>
    </source>
</evidence>
<evidence type="ECO:0000256" key="4">
    <source>
        <dbReference type="ARBA" id="ARBA00022602"/>
    </source>
</evidence>